<dbReference type="AlphaFoldDB" id="A0AAI8VEZ0"/>
<proteinExistence type="predicted"/>
<protein>
    <submittedName>
        <fullName evidence="1">Uu.00g108180.m01.CDS01</fullName>
    </submittedName>
</protein>
<dbReference type="EMBL" id="CAUWAG010000006">
    <property type="protein sequence ID" value="CAJ2503424.1"/>
    <property type="molecule type" value="Genomic_DNA"/>
</dbReference>
<name>A0AAI8VEZ0_9PEZI</name>
<evidence type="ECO:0000313" key="1">
    <source>
        <dbReference type="EMBL" id="CAJ2503424.1"/>
    </source>
</evidence>
<sequence length="99" mass="11277">MVMFLTHITEKTLVYNTAIVFNYARRQIGAAFMTPHVPMLWTEHNYQLEAKYLTTANMKSAKGGTTLLRNNNNNANNCGNKKVRDPNTADYACTRFNNT</sequence>
<comment type="caution">
    <text evidence="1">The sequence shown here is derived from an EMBL/GenBank/DDBJ whole genome shotgun (WGS) entry which is preliminary data.</text>
</comment>
<dbReference type="Proteomes" id="UP001295740">
    <property type="component" value="Unassembled WGS sequence"/>
</dbReference>
<reference evidence="1" key="1">
    <citation type="submission" date="2023-10" db="EMBL/GenBank/DDBJ databases">
        <authorList>
            <person name="Hackl T."/>
        </authorList>
    </citation>
    <scope>NUCLEOTIDE SEQUENCE</scope>
</reference>
<accession>A0AAI8VEZ0</accession>
<evidence type="ECO:0000313" key="2">
    <source>
        <dbReference type="Proteomes" id="UP001295740"/>
    </source>
</evidence>
<gene>
    <name evidence="1" type="ORF">KHLLAP_LOCUS3892</name>
</gene>
<keyword evidence="2" id="KW-1185">Reference proteome</keyword>
<organism evidence="1 2">
    <name type="scientific">Anthostomella pinea</name>
    <dbReference type="NCBI Taxonomy" id="933095"/>
    <lineage>
        <taxon>Eukaryota</taxon>
        <taxon>Fungi</taxon>
        <taxon>Dikarya</taxon>
        <taxon>Ascomycota</taxon>
        <taxon>Pezizomycotina</taxon>
        <taxon>Sordariomycetes</taxon>
        <taxon>Xylariomycetidae</taxon>
        <taxon>Xylariales</taxon>
        <taxon>Xylariaceae</taxon>
        <taxon>Anthostomella</taxon>
    </lineage>
</organism>